<keyword evidence="1" id="KW-0472">Membrane</keyword>
<reference evidence="2" key="1">
    <citation type="submission" date="2021-09" db="EMBL/GenBank/DDBJ databases">
        <authorList>
            <consortium name="AG Swart"/>
            <person name="Singh M."/>
            <person name="Singh A."/>
            <person name="Seah K."/>
            <person name="Emmerich C."/>
        </authorList>
    </citation>
    <scope>NUCLEOTIDE SEQUENCE</scope>
    <source>
        <strain evidence="2">ATCC30299</strain>
    </source>
</reference>
<sequence length="111" mass="12933">MTPLQLQHLLITFFLITDIQPILLPLWFLISIPTKLKQNLISQANYHWPLQLLGHHQPLQLDQSHHGQLLQQRELSLMHLLLSLQLLQQLDIFMPHSQIMTLPVALLMLGK</sequence>
<keyword evidence="3" id="KW-1185">Reference proteome</keyword>
<evidence type="ECO:0000256" key="1">
    <source>
        <dbReference type="SAM" id="Phobius"/>
    </source>
</evidence>
<dbReference type="AlphaFoldDB" id="A0AAU9IB12"/>
<keyword evidence="1" id="KW-1133">Transmembrane helix</keyword>
<keyword evidence="1" id="KW-0812">Transmembrane</keyword>
<name>A0AAU9IB12_9CILI</name>
<dbReference type="EMBL" id="CAJZBQ010000006">
    <property type="protein sequence ID" value="CAG9312513.1"/>
    <property type="molecule type" value="Genomic_DNA"/>
</dbReference>
<proteinExistence type="predicted"/>
<feature type="transmembrane region" description="Helical" evidence="1">
    <location>
        <begin position="6"/>
        <end position="30"/>
    </location>
</feature>
<dbReference type="Proteomes" id="UP001162131">
    <property type="component" value="Unassembled WGS sequence"/>
</dbReference>
<organism evidence="2 3">
    <name type="scientific">Blepharisma stoltei</name>
    <dbReference type="NCBI Taxonomy" id="1481888"/>
    <lineage>
        <taxon>Eukaryota</taxon>
        <taxon>Sar</taxon>
        <taxon>Alveolata</taxon>
        <taxon>Ciliophora</taxon>
        <taxon>Postciliodesmatophora</taxon>
        <taxon>Heterotrichea</taxon>
        <taxon>Heterotrichida</taxon>
        <taxon>Blepharismidae</taxon>
        <taxon>Blepharisma</taxon>
    </lineage>
</organism>
<accession>A0AAU9IB12</accession>
<evidence type="ECO:0000313" key="2">
    <source>
        <dbReference type="EMBL" id="CAG9312513.1"/>
    </source>
</evidence>
<evidence type="ECO:0000313" key="3">
    <source>
        <dbReference type="Proteomes" id="UP001162131"/>
    </source>
</evidence>
<protein>
    <submittedName>
        <fullName evidence="2">Uncharacterized protein</fullName>
    </submittedName>
</protein>
<gene>
    <name evidence="2" type="ORF">BSTOLATCC_MIC6613</name>
</gene>
<comment type="caution">
    <text evidence="2">The sequence shown here is derived from an EMBL/GenBank/DDBJ whole genome shotgun (WGS) entry which is preliminary data.</text>
</comment>